<dbReference type="EMBL" id="GQ241246">
    <property type="protein sequence ID" value="ACY35915.1"/>
    <property type="molecule type" value="Genomic_DNA"/>
</dbReference>
<keyword evidence="3" id="KW-1185">Reference proteome</keyword>
<dbReference type="KEGG" id="vg:8684205"/>
<feature type="region of interest" description="Disordered" evidence="1">
    <location>
        <begin position="433"/>
        <end position="465"/>
    </location>
</feature>
<dbReference type="SUPFAM" id="SSF52266">
    <property type="entry name" value="SGNH hydrolase"/>
    <property type="match status" value="1"/>
</dbReference>
<reference evidence="2 3" key="1">
    <citation type="journal article" date="2010" name="Microbiology">
        <title>The endolysins of bacteriophages CMP1 and CN77 are specific for the lysis of Clavibacter michiganensis strains.</title>
        <authorList>
            <person name="Wittmann J."/>
            <person name="Eichenlaub R."/>
            <person name="Dreiseikelmann B."/>
        </authorList>
    </citation>
    <scope>NUCLEOTIDE SEQUENCE [LARGE SCALE GENOMIC DNA]</scope>
</reference>
<gene>
    <name evidence="2" type="ORF">CMP1-19</name>
</gene>
<dbReference type="Proteomes" id="UP000002628">
    <property type="component" value="Segment"/>
</dbReference>
<evidence type="ECO:0000313" key="3">
    <source>
        <dbReference type="Proteomes" id="UP000002628"/>
    </source>
</evidence>
<evidence type="ECO:0000256" key="1">
    <source>
        <dbReference type="SAM" id="MobiDB-lite"/>
    </source>
</evidence>
<dbReference type="RefSeq" id="YP_003359110.1">
    <property type="nucleotide sequence ID" value="NC_013698.1"/>
</dbReference>
<accession>D0U203</accession>
<name>D0U203_9CAUD</name>
<dbReference type="Gene3D" id="3.40.50.1110">
    <property type="entry name" value="SGNH hydrolase"/>
    <property type="match status" value="1"/>
</dbReference>
<sequence>MAWEFPAYPPPHTPEANIYARFRELNELSRTECVYWAQVGDSISNFGSGFATTKPKYNQFGINYGFPALMQQALQVWGANDFYNDKIGYQYYNAKYAFNYPDSIGASLQRVGTAGAALGLGLGLQGNLQSPNSERFKVRRGTAADLVFNVQKTGLSYDILVDGAVRKTVVNAPLGWKSERITGMSKGTRTKNHETANPGSLPGVVPVVPNEITVAEGFHDVRVKFRQAGTAVMAGIAFHDGDHTRGWKIVDGSRSGITTAQYAPAYSGTKGVWATQLPLMSFDGKSGPDVVWLTTATNDYNMQASVHGAQMRDLAMHVRKYAPYATIVFAIPPRIYSEMPNIDTWARYIHQHRLIAADMPNTIVAPFAGYIPQGGAADQDIYWFDSLHPTNLGYERMRNVAMNHMKGAYFIQNGGTIPAKSGIVRPRLDGSIPEIPDPGTTPPPTPTNPTLTYITPPPGSRITRTDQPFRLKAPGADTVWAMSGGNILDYGIKDPNNPEFFEFKISYLDMQGYSGYRWNATTNLGGVTRGDTVAMTVAEPEVADNFAPTLGDFTPSSTTEISGSTLFRIQAGTKSPKGIAKVALRQGGSSIAQMINTSLSNYDATINVSNSAEFNPDISEVEVLITGGNGVTASQKYQIKLKQAVVKTPPDVYLNRPQPGEVVRDTFVAEISATYFRGMSHANLYSDGIYLGPTELDDDGLYRGLFDISNLPAGVVKADGRLRINARAVNLDGLAGESAVATISVYKELEPGVPVRNAGSGFVTEAKLKETIDGLPTGGGGGTSGVSSVNTRTGAVTLAKSDVGLSNVDNTSDANKPISLATQTALGARPTWDEAGIELEKRVLKSDNTTAMAAKADLIGGVIPTSQIPSIALGTSVGVASQAAMLALTTTQVQPGDLAVRADGAGTFMLIGANPATLSNWMELSSKAAVTSVNGQVGTVVLGKTDFGLGNVDNTSDANKPISAATQSALSNKAAFDHTHDASSITGGLLAPARLGLNATDQIPVQLSSGALGGVAVASTAVGSTVARRTAGGQLMGATATDAGHLPNKAQLDAAIATTVRLVLLDPGVTIAPSTIFPGTIVAFR</sequence>
<proteinExistence type="predicted"/>
<dbReference type="CDD" id="cd00229">
    <property type="entry name" value="SGNH_hydrolase"/>
    <property type="match status" value="1"/>
</dbReference>
<dbReference type="InterPro" id="IPR036514">
    <property type="entry name" value="SGNH_hydro_sf"/>
</dbReference>
<dbReference type="GeneID" id="8684205"/>
<feature type="compositionally biased region" description="Pro residues" evidence="1">
    <location>
        <begin position="435"/>
        <end position="447"/>
    </location>
</feature>
<protein>
    <submittedName>
        <fullName evidence="2">Putative SGNH hydrolase</fullName>
    </submittedName>
</protein>
<keyword evidence="2" id="KW-0378">Hydrolase</keyword>
<dbReference type="OrthoDB" id="1803at10239"/>
<evidence type="ECO:0000313" key="2">
    <source>
        <dbReference type="EMBL" id="ACY35915.1"/>
    </source>
</evidence>
<dbReference type="GO" id="GO:0016787">
    <property type="term" value="F:hydrolase activity"/>
    <property type="evidence" value="ECO:0007669"/>
    <property type="project" value="UniProtKB-KW"/>
</dbReference>
<organism evidence="2 3">
    <name type="scientific">Clavibacter phage CMP1</name>
    <dbReference type="NCBI Taxonomy" id="686439"/>
    <lineage>
        <taxon>Viruses</taxon>
        <taxon>Duplodnaviria</taxon>
        <taxon>Heunggongvirae</taxon>
        <taxon>Uroviricota</taxon>
        <taxon>Caudoviricetes</taxon>
        <taxon>Cimpunavirus</taxon>
        <taxon>Cimpunavirus CMP1</taxon>
    </lineage>
</organism>